<evidence type="ECO:0000256" key="2">
    <source>
        <dbReference type="ARBA" id="ARBA00023015"/>
    </source>
</evidence>
<proteinExistence type="inferred from homology"/>
<dbReference type="InterPro" id="IPR036390">
    <property type="entry name" value="WH_DNA-bd_sf"/>
</dbReference>
<evidence type="ECO:0000256" key="4">
    <source>
        <dbReference type="ARBA" id="ARBA00023163"/>
    </source>
</evidence>
<dbReference type="FunFam" id="1.10.10.10:FF:000001">
    <property type="entry name" value="LysR family transcriptional regulator"/>
    <property type="match status" value="1"/>
</dbReference>
<evidence type="ECO:0000259" key="5">
    <source>
        <dbReference type="PROSITE" id="PS50931"/>
    </source>
</evidence>
<dbReference type="GO" id="GO:0032993">
    <property type="term" value="C:protein-DNA complex"/>
    <property type="evidence" value="ECO:0007669"/>
    <property type="project" value="TreeGrafter"/>
</dbReference>
<keyword evidence="2" id="KW-0805">Transcription regulation</keyword>
<dbReference type="KEGG" id="lyd:D7I47_14040"/>
<dbReference type="Gene3D" id="3.40.190.10">
    <property type="entry name" value="Periplasmic binding protein-like II"/>
    <property type="match status" value="2"/>
</dbReference>
<dbReference type="PANTHER" id="PTHR30346">
    <property type="entry name" value="TRANSCRIPTIONAL DUAL REGULATOR HCAR-RELATED"/>
    <property type="match status" value="1"/>
</dbReference>
<keyword evidence="7" id="KW-1185">Reference proteome</keyword>
<dbReference type="InterPro" id="IPR036388">
    <property type="entry name" value="WH-like_DNA-bd_sf"/>
</dbReference>
<dbReference type="Pfam" id="PF00126">
    <property type="entry name" value="HTH_1"/>
    <property type="match status" value="1"/>
</dbReference>
<comment type="similarity">
    <text evidence="1">Belongs to the LysR transcriptional regulatory family.</text>
</comment>
<dbReference type="PROSITE" id="PS50931">
    <property type="entry name" value="HTH_LYSR"/>
    <property type="match status" value="1"/>
</dbReference>
<dbReference type="SUPFAM" id="SSF46785">
    <property type="entry name" value="Winged helix' DNA-binding domain"/>
    <property type="match status" value="1"/>
</dbReference>
<protein>
    <submittedName>
        <fullName evidence="6">LysR family transcriptional regulator</fullName>
    </submittedName>
</protein>
<dbReference type="Proteomes" id="UP000278886">
    <property type="component" value="Chromosome"/>
</dbReference>
<keyword evidence="4" id="KW-0804">Transcription</keyword>
<dbReference type="Gene3D" id="1.10.10.10">
    <property type="entry name" value="Winged helix-like DNA-binding domain superfamily/Winged helix DNA-binding domain"/>
    <property type="match status" value="1"/>
</dbReference>
<organism evidence="6 7">
    <name type="scientific">Protaetiibacter intestinalis</name>
    <dbReference type="NCBI Taxonomy" id="2419774"/>
    <lineage>
        <taxon>Bacteria</taxon>
        <taxon>Bacillati</taxon>
        <taxon>Actinomycetota</taxon>
        <taxon>Actinomycetes</taxon>
        <taxon>Micrococcales</taxon>
        <taxon>Microbacteriaceae</taxon>
        <taxon>Protaetiibacter</taxon>
    </lineage>
</organism>
<evidence type="ECO:0000313" key="6">
    <source>
        <dbReference type="EMBL" id="AYF99264.1"/>
    </source>
</evidence>
<evidence type="ECO:0000313" key="7">
    <source>
        <dbReference type="Proteomes" id="UP000278886"/>
    </source>
</evidence>
<evidence type="ECO:0000256" key="1">
    <source>
        <dbReference type="ARBA" id="ARBA00009437"/>
    </source>
</evidence>
<name>A0A387B685_9MICO</name>
<reference evidence="7" key="1">
    <citation type="submission" date="2018-09" db="EMBL/GenBank/DDBJ databases">
        <title>Genome sequencing of strain 2DFWR-13.</title>
        <authorList>
            <person name="Heo J."/>
            <person name="Kim S.-J."/>
            <person name="Kwon S.-W."/>
        </authorList>
    </citation>
    <scope>NUCLEOTIDE SEQUENCE [LARGE SCALE GENOMIC DNA]</scope>
    <source>
        <strain evidence="7">2DFWR-13</strain>
    </source>
</reference>
<dbReference type="EMBL" id="CP032630">
    <property type="protein sequence ID" value="AYF99264.1"/>
    <property type="molecule type" value="Genomic_DNA"/>
</dbReference>
<dbReference type="GO" id="GO:0003700">
    <property type="term" value="F:DNA-binding transcription factor activity"/>
    <property type="evidence" value="ECO:0007669"/>
    <property type="project" value="InterPro"/>
</dbReference>
<dbReference type="GO" id="GO:0003677">
    <property type="term" value="F:DNA binding"/>
    <property type="evidence" value="ECO:0007669"/>
    <property type="project" value="UniProtKB-KW"/>
</dbReference>
<dbReference type="InterPro" id="IPR000847">
    <property type="entry name" value="LysR_HTH_N"/>
</dbReference>
<evidence type="ECO:0000256" key="3">
    <source>
        <dbReference type="ARBA" id="ARBA00023125"/>
    </source>
</evidence>
<dbReference type="RefSeq" id="WP_120763633.1">
    <property type="nucleotide sequence ID" value="NZ_CP032630.1"/>
</dbReference>
<dbReference type="SUPFAM" id="SSF53850">
    <property type="entry name" value="Periplasmic binding protein-like II"/>
    <property type="match status" value="1"/>
</dbReference>
<dbReference type="AlphaFoldDB" id="A0A387B685"/>
<dbReference type="PANTHER" id="PTHR30346:SF28">
    <property type="entry name" value="HTH-TYPE TRANSCRIPTIONAL REGULATOR CYNR"/>
    <property type="match status" value="1"/>
</dbReference>
<keyword evidence="3" id="KW-0238">DNA-binding</keyword>
<feature type="domain" description="HTH lysR-type" evidence="5">
    <location>
        <begin position="1"/>
        <end position="58"/>
    </location>
</feature>
<accession>A0A387B685</accession>
<sequence>MDLRHLQYFLAVAHELNFTRAAASLHMAVSPLSRAIRELEGEVGCALLTRTTRNVELTEAGVALLPLAQDILARVNSLSYLTNLRASGNSELAVGIRSVPASFTAMLIERVFEPAAPRLRVKFRANPVREQIKQLLIGDIALAVISEPVDDPRIAYLPVMVEQAAVALPDTPEHRSIDVVLPYHLRDLDLMVGDIAYRDMFEEYVTAARSVSEDRTPVIGGFRFEVANGGVAAFTMFNPESPLHITVQGPGVVIRPLPETVRYTTHLAWLREREGLDDLGVILAQARIAFMSPVEY</sequence>
<gene>
    <name evidence="6" type="ORF">D7I47_14040</name>
</gene>
<dbReference type="OrthoDB" id="3636008at2"/>